<evidence type="ECO:0000313" key="2">
    <source>
        <dbReference type="Proteomes" id="UP000029538"/>
    </source>
</evidence>
<name>A0A096A946_9BACT</name>
<dbReference type="AlphaFoldDB" id="A0A096A946"/>
<proteinExistence type="predicted"/>
<dbReference type="EMBL" id="JRNR01000278">
    <property type="protein sequence ID" value="KGF43475.1"/>
    <property type="molecule type" value="Genomic_DNA"/>
</dbReference>
<gene>
    <name evidence="1" type="ORF">HMPREF0654_13360</name>
</gene>
<protein>
    <submittedName>
        <fullName evidence="1">Uncharacterized protein</fullName>
    </submittedName>
</protein>
<reference evidence="1 2" key="1">
    <citation type="submission" date="2014-07" db="EMBL/GenBank/DDBJ databases">
        <authorList>
            <person name="McCorrison J."/>
            <person name="Sanka R."/>
            <person name="Torralba M."/>
            <person name="Gillis M."/>
            <person name="Haft D.H."/>
            <person name="Methe B."/>
            <person name="Sutton G."/>
            <person name="Nelson K.E."/>
        </authorList>
    </citation>
    <scope>NUCLEOTIDE SEQUENCE [LARGE SCALE GENOMIC DNA]</scope>
    <source>
        <strain evidence="1 2">DNF00882</strain>
    </source>
</reference>
<dbReference type="Proteomes" id="UP000029538">
    <property type="component" value="Unassembled WGS sequence"/>
</dbReference>
<evidence type="ECO:0000313" key="1">
    <source>
        <dbReference type="EMBL" id="KGF43475.1"/>
    </source>
</evidence>
<comment type="caution">
    <text evidence="1">The sequence shown here is derived from an EMBL/GenBank/DDBJ whole genome shotgun (WGS) entry which is preliminary data.</text>
</comment>
<sequence>MKEMANVFGGYDNDKCREVQIRGFEIGKEQNDRTTVCNTLEEEKEFQKKIEEQWEQWTIDFNKYCV</sequence>
<accession>A0A096A946</accession>
<organism evidence="1 2">
    <name type="scientific">Prevotella disiens DNF00882</name>
    <dbReference type="NCBI Taxonomy" id="1401075"/>
    <lineage>
        <taxon>Bacteria</taxon>
        <taxon>Pseudomonadati</taxon>
        <taxon>Bacteroidota</taxon>
        <taxon>Bacteroidia</taxon>
        <taxon>Bacteroidales</taxon>
        <taxon>Prevotellaceae</taxon>
        <taxon>Prevotella</taxon>
    </lineage>
</organism>